<evidence type="ECO:0000313" key="1">
    <source>
        <dbReference type="EMBL" id="KAH8015185.1"/>
    </source>
</evidence>
<proteinExistence type="predicted"/>
<sequence>MEGQADCLSITSLYSILGERHSSGEAPPFSGREAGPRTLKSTTTTWNSCATAGTGGEEQSHKNLSGSPHFNCALWKVLASQLEAPKHLFTPELDQALFSSSKPGTIIN</sequence>
<comment type="caution">
    <text evidence="1">The sequence shown here is derived from an EMBL/GenBank/DDBJ whole genome shotgun (WGS) entry which is preliminary data.</text>
</comment>
<evidence type="ECO:0000313" key="2">
    <source>
        <dbReference type="Proteomes" id="UP000827872"/>
    </source>
</evidence>
<organism evidence="1 2">
    <name type="scientific">Sphaerodactylus townsendi</name>
    <dbReference type="NCBI Taxonomy" id="933632"/>
    <lineage>
        <taxon>Eukaryota</taxon>
        <taxon>Metazoa</taxon>
        <taxon>Chordata</taxon>
        <taxon>Craniata</taxon>
        <taxon>Vertebrata</taxon>
        <taxon>Euteleostomi</taxon>
        <taxon>Lepidosauria</taxon>
        <taxon>Squamata</taxon>
        <taxon>Bifurcata</taxon>
        <taxon>Gekkota</taxon>
        <taxon>Sphaerodactylidae</taxon>
        <taxon>Sphaerodactylus</taxon>
    </lineage>
</organism>
<keyword evidence="2" id="KW-1185">Reference proteome</keyword>
<dbReference type="EMBL" id="CM037615">
    <property type="protein sequence ID" value="KAH8015185.1"/>
    <property type="molecule type" value="Genomic_DNA"/>
</dbReference>
<reference evidence="1" key="1">
    <citation type="submission" date="2021-08" db="EMBL/GenBank/DDBJ databases">
        <title>The first chromosome-level gecko genome reveals the dynamic sex chromosomes of Neotropical dwarf geckos (Sphaerodactylidae: Sphaerodactylus).</title>
        <authorList>
            <person name="Pinto B.J."/>
            <person name="Keating S.E."/>
            <person name="Gamble T."/>
        </authorList>
    </citation>
    <scope>NUCLEOTIDE SEQUENCE</scope>
    <source>
        <strain evidence="1">TG3544</strain>
    </source>
</reference>
<dbReference type="Proteomes" id="UP000827872">
    <property type="component" value="Linkage Group LG02"/>
</dbReference>
<gene>
    <name evidence="1" type="ORF">K3G42_033538</name>
</gene>
<accession>A0ACB8G6P6</accession>
<name>A0ACB8G6P6_9SAUR</name>
<protein>
    <submittedName>
        <fullName evidence="1">Uncharacterized protein</fullName>
    </submittedName>
</protein>